<evidence type="ECO:0000313" key="4">
    <source>
        <dbReference type="EMBL" id="GDY32367.1"/>
    </source>
</evidence>
<dbReference type="Proteomes" id="UP000298860">
    <property type="component" value="Unassembled WGS sequence"/>
</dbReference>
<dbReference type="Pfam" id="PF02826">
    <property type="entry name" value="2-Hacid_dh_C"/>
    <property type="match status" value="1"/>
</dbReference>
<dbReference type="CDD" id="cd12166">
    <property type="entry name" value="2-Hacid_dh_7"/>
    <property type="match status" value="1"/>
</dbReference>
<feature type="domain" description="D-isomer specific 2-hydroxyacid dehydrogenase NAD-binding" evidence="3">
    <location>
        <begin position="103"/>
        <end position="272"/>
    </location>
</feature>
<reference evidence="5" key="1">
    <citation type="submission" date="2019-04" db="EMBL/GenBank/DDBJ databases">
        <title>Draft genome sequence of Pseudonocardiaceae bacterium SL3-2-4.</title>
        <authorList>
            <person name="Ningsih F."/>
            <person name="Yokota A."/>
            <person name="Sakai Y."/>
            <person name="Nanatani K."/>
            <person name="Yabe S."/>
            <person name="Oetari A."/>
            <person name="Sjamsuridzal W."/>
        </authorList>
    </citation>
    <scope>NUCLEOTIDE SEQUENCE [LARGE SCALE GENOMIC DNA]</scope>
    <source>
        <strain evidence="5">SL3-2-4</strain>
    </source>
</reference>
<dbReference type="SUPFAM" id="SSF51735">
    <property type="entry name" value="NAD(P)-binding Rossmann-fold domains"/>
    <property type="match status" value="1"/>
</dbReference>
<dbReference type="OrthoDB" id="4324715at2"/>
<dbReference type="PANTHER" id="PTHR43333:SF1">
    <property type="entry name" value="D-ISOMER SPECIFIC 2-HYDROXYACID DEHYDROGENASE NAD-BINDING DOMAIN-CONTAINING PROTEIN"/>
    <property type="match status" value="1"/>
</dbReference>
<keyword evidence="5" id="KW-1185">Reference proteome</keyword>
<name>A0A4D4JEM8_9PSEU</name>
<evidence type="ECO:0000256" key="2">
    <source>
        <dbReference type="ARBA" id="ARBA00023027"/>
    </source>
</evidence>
<evidence type="ECO:0000259" key="3">
    <source>
        <dbReference type="Pfam" id="PF02826"/>
    </source>
</evidence>
<dbReference type="GO" id="GO:0051287">
    <property type="term" value="F:NAD binding"/>
    <property type="evidence" value="ECO:0007669"/>
    <property type="project" value="InterPro"/>
</dbReference>
<evidence type="ECO:0000313" key="5">
    <source>
        <dbReference type="Proteomes" id="UP000298860"/>
    </source>
</evidence>
<dbReference type="AlphaFoldDB" id="A0A4D4JEM8"/>
<dbReference type="EMBL" id="BJFL01000023">
    <property type="protein sequence ID" value="GDY32367.1"/>
    <property type="molecule type" value="Genomic_DNA"/>
</dbReference>
<dbReference type="GO" id="GO:0016491">
    <property type="term" value="F:oxidoreductase activity"/>
    <property type="evidence" value="ECO:0007669"/>
    <property type="project" value="UniProtKB-KW"/>
</dbReference>
<proteinExistence type="predicted"/>
<organism evidence="4 5">
    <name type="scientific">Gandjariella thermophila</name>
    <dbReference type="NCBI Taxonomy" id="1931992"/>
    <lineage>
        <taxon>Bacteria</taxon>
        <taxon>Bacillati</taxon>
        <taxon>Actinomycetota</taxon>
        <taxon>Actinomycetes</taxon>
        <taxon>Pseudonocardiales</taxon>
        <taxon>Pseudonocardiaceae</taxon>
        <taxon>Gandjariella</taxon>
    </lineage>
</organism>
<evidence type="ECO:0000256" key="1">
    <source>
        <dbReference type="ARBA" id="ARBA00023002"/>
    </source>
</evidence>
<comment type="caution">
    <text evidence="4">The sequence shown here is derived from an EMBL/GenBank/DDBJ whole genome shotgun (WGS) entry which is preliminary data.</text>
</comment>
<dbReference type="RefSeq" id="WP_137815385.1">
    <property type="nucleotide sequence ID" value="NZ_BJFL01000023.1"/>
</dbReference>
<keyword evidence="1" id="KW-0560">Oxidoreductase</keyword>
<protein>
    <submittedName>
        <fullName evidence="4">Dehydrogenase</fullName>
    </submittedName>
</protein>
<accession>A0A4D4JEM8</accession>
<keyword evidence="2" id="KW-0520">NAD</keyword>
<dbReference type="PANTHER" id="PTHR43333">
    <property type="entry name" value="2-HACID_DH_C DOMAIN-CONTAINING PROTEIN"/>
    <property type="match status" value="1"/>
</dbReference>
<dbReference type="InterPro" id="IPR036291">
    <property type="entry name" value="NAD(P)-bd_dom_sf"/>
</dbReference>
<dbReference type="InterPro" id="IPR006140">
    <property type="entry name" value="D-isomer_DH_NAD-bd"/>
</dbReference>
<sequence length="306" mass="32923">MQDKPRVLVPFSAEDLGGFPAGLRVDTWDGTGDPPRDLADVAMYVLPYAGGQNTTDVLAEMSGLRVAQSLTAGVERLLPLLPPHVVLCNGRGLHDASAAEHALALILAAQRDLPRWVRDQDAHRWAPHFTRSLAGSRVLILGYGSIGAALDTRLRACEAEVVRVARARRPAEHVHGIAELPDLLPHADILVSILPDTDHTRGLLGAKELALLPDEALVVNIGRGTAVDTLALVAETASGRLRVALDVTDPEPPPAEHPLWSAANVLITPHVAGGSATFYPRARRFVADQLRRFAEGRDLRNVVPRD</sequence>
<dbReference type="Gene3D" id="3.40.50.720">
    <property type="entry name" value="NAD(P)-binding Rossmann-like Domain"/>
    <property type="match status" value="2"/>
</dbReference>
<gene>
    <name evidence="4" type="ORF">GTS_40000</name>
</gene>